<protein>
    <submittedName>
        <fullName evidence="2">Uncharacterized protein</fullName>
    </submittedName>
</protein>
<reference evidence="2 3" key="1">
    <citation type="submission" date="2024-07" db="EMBL/GenBank/DDBJ databases">
        <title>Section-level genome sequencing and comparative genomics of Aspergillus sections Usti and Cavernicolus.</title>
        <authorList>
            <consortium name="Lawrence Berkeley National Laboratory"/>
            <person name="Nybo J.L."/>
            <person name="Vesth T.C."/>
            <person name="Theobald S."/>
            <person name="Frisvad J.C."/>
            <person name="Larsen T.O."/>
            <person name="Kjaerboelling I."/>
            <person name="Rothschild-Mancinelli K."/>
            <person name="Lyhne E.K."/>
            <person name="Kogle M.E."/>
            <person name="Barry K."/>
            <person name="Clum A."/>
            <person name="Na H."/>
            <person name="Ledsgaard L."/>
            <person name="Lin J."/>
            <person name="Lipzen A."/>
            <person name="Kuo A."/>
            <person name="Riley R."/>
            <person name="Mondo S."/>
            <person name="LaButti K."/>
            <person name="Haridas S."/>
            <person name="Pangalinan J."/>
            <person name="Salamov A.A."/>
            <person name="Simmons B.A."/>
            <person name="Magnuson J.K."/>
            <person name="Chen J."/>
            <person name="Drula E."/>
            <person name="Henrissat B."/>
            <person name="Wiebenga A."/>
            <person name="Lubbers R.J."/>
            <person name="Gomes A.C."/>
            <person name="Makela M.R."/>
            <person name="Stajich J."/>
            <person name="Grigoriev I.V."/>
            <person name="Mortensen U.H."/>
            <person name="De vries R.P."/>
            <person name="Baker S.E."/>
            <person name="Andersen M.R."/>
        </authorList>
    </citation>
    <scope>NUCLEOTIDE SEQUENCE [LARGE SCALE GENOMIC DNA]</scope>
    <source>
        <strain evidence="2 3">CBS 600.67</strain>
    </source>
</reference>
<evidence type="ECO:0000313" key="2">
    <source>
        <dbReference type="EMBL" id="KAL2809928.1"/>
    </source>
</evidence>
<dbReference type="Proteomes" id="UP001610335">
    <property type="component" value="Unassembled WGS sequence"/>
</dbReference>
<comment type="caution">
    <text evidence="2">The sequence shown here is derived from an EMBL/GenBank/DDBJ whole genome shotgun (WGS) entry which is preliminary data.</text>
</comment>
<sequence length="181" mass="20068">MVGHGQVHPSPSNSQAVDHGFEKKPLPTIVVRELERVLDNLMKKALSNLATWPGGLPATPVCSFGPSTPPLDVDELEKQLVDAAETRSQSDCTDIDDGPSPGITEPCEARFKKVLEIWDKDTSKYKVVESIEPEVDDFSGYVFVVREYIGTYSGHLSRNRISDRRRSEIQKVSSSRLDAAR</sequence>
<evidence type="ECO:0000313" key="3">
    <source>
        <dbReference type="Proteomes" id="UP001610335"/>
    </source>
</evidence>
<evidence type="ECO:0000256" key="1">
    <source>
        <dbReference type="SAM" id="MobiDB-lite"/>
    </source>
</evidence>
<accession>A0ABR4H3A3</accession>
<name>A0ABR4H3A3_9EURO</name>
<feature type="region of interest" description="Disordered" evidence="1">
    <location>
        <begin position="83"/>
        <end position="103"/>
    </location>
</feature>
<proteinExistence type="predicted"/>
<dbReference type="EMBL" id="JBFXLS010000417">
    <property type="protein sequence ID" value="KAL2809928.1"/>
    <property type="molecule type" value="Genomic_DNA"/>
</dbReference>
<feature type="region of interest" description="Disordered" evidence="1">
    <location>
        <begin position="1"/>
        <end position="21"/>
    </location>
</feature>
<gene>
    <name evidence="2" type="ORF">BDW59DRAFT_168195</name>
</gene>
<keyword evidence="3" id="KW-1185">Reference proteome</keyword>
<organism evidence="2 3">
    <name type="scientific">Aspergillus cavernicola</name>
    <dbReference type="NCBI Taxonomy" id="176166"/>
    <lineage>
        <taxon>Eukaryota</taxon>
        <taxon>Fungi</taxon>
        <taxon>Dikarya</taxon>
        <taxon>Ascomycota</taxon>
        <taxon>Pezizomycotina</taxon>
        <taxon>Eurotiomycetes</taxon>
        <taxon>Eurotiomycetidae</taxon>
        <taxon>Eurotiales</taxon>
        <taxon>Aspergillaceae</taxon>
        <taxon>Aspergillus</taxon>
        <taxon>Aspergillus subgen. Nidulantes</taxon>
    </lineage>
</organism>